<keyword evidence="10 24" id="KW-0479">Metal-binding</keyword>
<evidence type="ECO:0000256" key="15">
    <source>
        <dbReference type="ARBA" id="ARBA00023157"/>
    </source>
</evidence>
<comment type="catalytic activity">
    <reaction evidence="22">
        <text>an N(4)-{beta-D-GlcNAc-(1-&gt;2)-alpha-D-Man-(1-&gt;3)-[alpha-D-Man-(1-&gt;6)]-beta-D-Man-(1-&gt;4)-beta-D-GlcNAc-(1-&gt;4)-beta-D-GlcNAc}-L-asparaginyl-[protein] + UDP-N-acetyl-alpha-D-glucosamine = N(4)-{beta-D-GlcNAc-(1-&gt;2)-alpha-D-Man-(1-&gt;3)-[beta-D-GlcNAc-(1-&gt;2)-alpha-D-Man-(1-&gt;6)]-beta-D-Man-(1-&gt;4)-beta-D-GlcNAc-(1-&gt;4)-beta-D-GlcNAc}-L-asparaginyl-[protein] + UDP + H(+)</text>
        <dbReference type="Rhea" id="RHEA:12941"/>
        <dbReference type="Rhea" id="RHEA-COMP:13526"/>
        <dbReference type="Rhea" id="RHEA-COMP:14369"/>
        <dbReference type="ChEBI" id="CHEBI:15378"/>
        <dbReference type="ChEBI" id="CHEBI:57705"/>
        <dbReference type="ChEBI" id="CHEBI:58223"/>
        <dbReference type="ChEBI" id="CHEBI:60615"/>
        <dbReference type="ChEBI" id="CHEBI:60651"/>
        <dbReference type="EC" id="2.4.1.143"/>
    </reaction>
</comment>
<evidence type="ECO:0000256" key="11">
    <source>
        <dbReference type="ARBA" id="ARBA00022968"/>
    </source>
</evidence>
<evidence type="ECO:0000256" key="23">
    <source>
        <dbReference type="PIRSR" id="PIRSR607754-1"/>
    </source>
</evidence>
<organism evidence="26 27">
    <name type="scientific">Dracunculus medinensis</name>
    <name type="common">Guinea worm</name>
    <dbReference type="NCBI Taxonomy" id="318479"/>
    <lineage>
        <taxon>Eukaryota</taxon>
        <taxon>Metazoa</taxon>
        <taxon>Ecdysozoa</taxon>
        <taxon>Nematoda</taxon>
        <taxon>Chromadorea</taxon>
        <taxon>Rhabditida</taxon>
        <taxon>Spirurina</taxon>
        <taxon>Dracunculoidea</taxon>
        <taxon>Dracunculidae</taxon>
        <taxon>Dracunculus</taxon>
    </lineage>
</organism>
<keyword evidence="17 24" id="KW-0464">Manganese</keyword>
<evidence type="ECO:0000256" key="12">
    <source>
        <dbReference type="ARBA" id="ARBA00022989"/>
    </source>
</evidence>
<keyword evidence="13" id="KW-0333">Golgi apparatus</keyword>
<dbReference type="GO" id="GO:0005795">
    <property type="term" value="C:Golgi stack"/>
    <property type="evidence" value="ECO:0007669"/>
    <property type="project" value="InterPro"/>
</dbReference>
<proteinExistence type="inferred from homology"/>
<protein>
    <recommendedName>
        <fullName evidence="6">Alpha-1,6-mannosyl-glycoprotein 2-beta-N-acetylglucosaminyltransferase</fullName>
        <ecNumber evidence="5">2.4.1.143</ecNumber>
    </recommendedName>
    <alternativeName>
        <fullName evidence="21">Beta-1,2-N-acetylglucosaminyltransferase II</fullName>
    </alternativeName>
    <alternativeName>
        <fullName evidence="20">GlcNAc-T II</fullName>
    </alternativeName>
    <alternativeName>
        <fullName evidence="19">Mannoside acetylglucosaminyltransferase 2</fullName>
    </alternativeName>
    <alternativeName>
        <fullName evidence="18">N-glycosyl-oligosaccharide-glycoprotein N-acetylglucosaminyltransferase II</fullName>
    </alternativeName>
</protein>
<dbReference type="GO" id="GO:0000139">
    <property type="term" value="C:Golgi membrane"/>
    <property type="evidence" value="ECO:0007669"/>
    <property type="project" value="UniProtKB-SubCell"/>
</dbReference>
<keyword evidence="9" id="KW-0812">Transmembrane</keyword>
<name>A0A0N4U9I8_DRAME</name>
<accession>A0A0N4U9I8</accession>
<dbReference type="GO" id="GO:0009312">
    <property type="term" value="P:oligosaccharide biosynthetic process"/>
    <property type="evidence" value="ECO:0007669"/>
    <property type="project" value="InterPro"/>
</dbReference>
<feature type="disulfide bond" evidence="25">
    <location>
        <begin position="253"/>
        <end position="351"/>
    </location>
</feature>
<feature type="disulfide bond" evidence="25">
    <location>
        <begin position="248"/>
        <end position="271"/>
    </location>
</feature>
<evidence type="ECO:0000256" key="9">
    <source>
        <dbReference type="ARBA" id="ARBA00022692"/>
    </source>
</evidence>
<evidence type="ECO:0000256" key="5">
    <source>
        <dbReference type="ARBA" id="ARBA00012613"/>
    </source>
</evidence>
<feature type="binding site" evidence="23">
    <location>
        <position position="69"/>
    </location>
    <ligand>
        <name>substrate</name>
    </ligand>
</feature>
<dbReference type="UniPathway" id="UPA00378"/>
<evidence type="ECO:0000256" key="10">
    <source>
        <dbReference type="ARBA" id="ARBA00022723"/>
    </source>
</evidence>
<dbReference type="GO" id="GO:0008455">
    <property type="term" value="F:alpha-1,6-mannosylglycoprotein 2-beta-N-acetylglucosaminyltransferase activity"/>
    <property type="evidence" value="ECO:0007669"/>
    <property type="project" value="UniProtKB-EC"/>
</dbReference>
<dbReference type="Gene3D" id="3.90.550.10">
    <property type="entry name" value="Spore Coat Polysaccharide Biosynthesis Protein SpsA, Chain A"/>
    <property type="match status" value="1"/>
</dbReference>
<sequence length="386" mass="45399">LSKEEIITSIEFLNENSEVLNVNKFGPVQNSKIIIAVQIHNRIEYLRHLIDTLEKAKNIEDSLLIFSHDFASIEINKLIRDIKFCRVMQIFYPYNIQLFPNIYPGQDPEDFQGYKVKTDKTYCRAKRIRCKNWQYPDKYGHYRVAKITQIKHHWWWKINYVFDGIAKRYRLDQLWVIFLEEDHYVSPDFLYVLKKFVIYSLISLGSHLKTFNNYENEVSKLGVHPWFSSKHNMGMAINSVTWQLIKNCSLLFCSYDDYNWDWSLLHVSTSCLPKWLQVIITKAPRVLHVGDCGVHTHQCAVHNAAQQVNLFSRVSESLFPNSVFVSETSRRTLKPSKENGGWGDKRDHELCYNNTLTDPLHQLSDHSAHFALNMVDNITSRFLFPT</sequence>
<dbReference type="Proteomes" id="UP000038040">
    <property type="component" value="Unplaced"/>
</dbReference>
<comment type="similarity">
    <text evidence="4">Belongs to the glycosyltransferase 16 (GT16) protein family.</text>
</comment>
<keyword evidence="8" id="KW-0808">Transferase</keyword>
<dbReference type="PANTHER" id="PTHR12871">
    <property type="entry name" value="BETA-1,2-N-ACETYLGLUCOSAMINYLTRANSFERASE II"/>
    <property type="match status" value="1"/>
</dbReference>
<evidence type="ECO:0000256" key="17">
    <source>
        <dbReference type="ARBA" id="ARBA00023211"/>
    </source>
</evidence>
<evidence type="ECO:0000256" key="8">
    <source>
        <dbReference type="ARBA" id="ARBA00022679"/>
    </source>
</evidence>
<feature type="binding site" evidence="23">
    <location>
        <begin position="149"/>
        <end position="153"/>
    </location>
    <ligand>
        <name>substrate</name>
    </ligand>
</feature>
<dbReference type="GO" id="GO:0006487">
    <property type="term" value="P:protein N-linked glycosylation"/>
    <property type="evidence" value="ECO:0007669"/>
    <property type="project" value="TreeGrafter"/>
</dbReference>
<keyword evidence="7" id="KW-0328">Glycosyltransferase</keyword>
<dbReference type="AlphaFoldDB" id="A0A0N4U9I8"/>
<evidence type="ECO:0000256" key="19">
    <source>
        <dbReference type="ARBA" id="ARBA00031203"/>
    </source>
</evidence>
<feature type="binding site" evidence="24">
    <location>
        <position position="182"/>
    </location>
    <ligand>
        <name>Mn(2+)</name>
        <dbReference type="ChEBI" id="CHEBI:29035"/>
    </ligand>
</feature>
<feature type="binding site" evidence="24">
    <location>
        <position position="288"/>
    </location>
    <ligand>
        <name>Mn(2+)</name>
        <dbReference type="ChEBI" id="CHEBI:29035"/>
    </ligand>
</feature>
<keyword evidence="11" id="KW-0735">Signal-anchor</keyword>
<evidence type="ECO:0000256" key="2">
    <source>
        <dbReference type="ARBA" id="ARBA00004323"/>
    </source>
</evidence>
<evidence type="ECO:0000256" key="4">
    <source>
        <dbReference type="ARBA" id="ARBA00011011"/>
    </source>
</evidence>
<evidence type="ECO:0000313" key="27">
    <source>
        <dbReference type="WBParaSite" id="DME_0000375801-mRNA-1"/>
    </source>
</evidence>
<evidence type="ECO:0000256" key="6">
    <source>
        <dbReference type="ARBA" id="ARBA00014817"/>
    </source>
</evidence>
<dbReference type="GO" id="GO:0046872">
    <property type="term" value="F:metal ion binding"/>
    <property type="evidence" value="ECO:0007669"/>
    <property type="project" value="UniProtKB-KW"/>
</dbReference>
<comment type="subcellular location">
    <subcellularLocation>
        <location evidence="2">Golgi apparatus membrane</location>
        <topology evidence="2">Single-pass type II membrane protein</topology>
    </subcellularLocation>
</comment>
<evidence type="ECO:0000313" key="26">
    <source>
        <dbReference type="Proteomes" id="UP000038040"/>
    </source>
</evidence>
<dbReference type="InterPro" id="IPR007754">
    <property type="entry name" value="GlcNAc_II"/>
</dbReference>
<evidence type="ECO:0000256" key="7">
    <source>
        <dbReference type="ARBA" id="ARBA00022676"/>
    </source>
</evidence>
<comment type="cofactor">
    <cofactor evidence="1 24">
        <name>Mn(2+)</name>
        <dbReference type="ChEBI" id="CHEBI:29035"/>
    </cofactor>
</comment>
<evidence type="ECO:0000256" key="20">
    <source>
        <dbReference type="ARBA" id="ARBA00032552"/>
    </source>
</evidence>
<evidence type="ECO:0000256" key="3">
    <source>
        <dbReference type="ARBA" id="ARBA00004922"/>
    </source>
</evidence>
<evidence type="ECO:0000256" key="22">
    <source>
        <dbReference type="ARBA" id="ARBA00093257"/>
    </source>
</evidence>
<dbReference type="SUPFAM" id="SSF53448">
    <property type="entry name" value="Nucleotide-diphospho-sugar transferases"/>
    <property type="match status" value="1"/>
</dbReference>
<keyword evidence="14" id="KW-0472">Membrane</keyword>
<dbReference type="Pfam" id="PF05060">
    <property type="entry name" value="MGAT2"/>
    <property type="match status" value="1"/>
</dbReference>
<evidence type="ECO:0000256" key="16">
    <source>
        <dbReference type="ARBA" id="ARBA00023180"/>
    </source>
</evidence>
<dbReference type="PANTHER" id="PTHR12871:SF0">
    <property type="entry name" value="ALPHA-1,6-MANNOSYL-GLYCOPROTEIN 2-BETA-N-ACETYLGLUCOSAMINYLTRANSFERASE"/>
    <property type="match status" value="1"/>
</dbReference>
<comment type="pathway">
    <text evidence="3">Protein modification; protein glycosylation.</text>
</comment>
<evidence type="ECO:0000256" key="21">
    <source>
        <dbReference type="ARBA" id="ARBA00032915"/>
    </source>
</evidence>
<feature type="binding site" evidence="23">
    <location>
        <begin position="38"/>
        <end position="42"/>
    </location>
    <ligand>
        <name>substrate</name>
    </ligand>
</feature>
<evidence type="ECO:0000256" key="25">
    <source>
        <dbReference type="PIRSR" id="PIRSR607754-3"/>
    </source>
</evidence>
<keyword evidence="16" id="KW-0325">Glycoprotein</keyword>
<evidence type="ECO:0000256" key="13">
    <source>
        <dbReference type="ARBA" id="ARBA00023034"/>
    </source>
</evidence>
<keyword evidence="12" id="KW-1133">Transmembrane helix</keyword>
<evidence type="ECO:0000256" key="24">
    <source>
        <dbReference type="PIRSR" id="PIRSR607754-2"/>
    </source>
</evidence>
<evidence type="ECO:0000256" key="14">
    <source>
        <dbReference type="ARBA" id="ARBA00023136"/>
    </source>
</evidence>
<evidence type="ECO:0000256" key="18">
    <source>
        <dbReference type="ARBA" id="ARBA00029663"/>
    </source>
</evidence>
<reference evidence="27" key="1">
    <citation type="submission" date="2017-02" db="UniProtKB">
        <authorList>
            <consortium name="WormBaseParasite"/>
        </authorList>
    </citation>
    <scope>IDENTIFICATION</scope>
</reference>
<keyword evidence="15 25" id="KW-1015">Disulfide bond</keyword>
<dbReference type="EC" id="2.4.1.143" evidence="5"/>
<evidence type="ECO:0000256" key="1">
    <source>
        <dbReference type="ARBA" id="ARBA00001936"/>
    </source>
</evidence>
<dbReference type="InterPro" id="IPR029044">
    <property type="entry name" value="Nucleotide-diphossugar_trans"/>
</dbReference>
<dbReference type="WBParaSite" id="DME_0000375801-mRNA-1">
    <property type="protein sequence ID" value="DME_0000375801-mRNA-1"/>
    <property type="gene ID" value="DME_0000375801"/>
</dbReference>